<evidence type="ECO:0000256" key="1">
    <source>
        <dbReference type="SAM" id="Phobius"/>
    </source>
</evidence>
<accession>A0A4Y1RB25</accession>
<feature type="transmembrane region" description="Helical" evidence="1">
    <location>
        <begin position="98"/>
        <end position="118"/>
    </location>
</feature>
<gene>
    <name evidence="2" type="ORF">Prudu_011646</name>
</gene>
<name>A0A4Y1RB25_PRUDU</name>
<evidence type="ECO:0000313" key="2">
    <source>
        <dbReference type="EMBL" id="BBH01394.1"/>
    </source>
</evidence>
<keyword evidence="1" id="KW-0812">Transmembrane</keyword>
<keyword evidence="1" id="KW-0472">Membrane</keyword>
<protein>
    <submittedName>
        <fullName evidence="2">Uncharacterized protein</fullName>
    </submittedName>
</protein>
<reference evidence="2" key="1">
    <citation type="journal article" date="2019" name="Science">
        <title>Mutation of a bHLH transcription factor allowed almond domestication.</title>
        <authorList>
            <person name="Sanchez-Perez R."/>
            <person name="Pavan S."/>
            <person name="Mazzeo R."/>
            <person name="Moldovan C."/>
            <person name="Aiese Cigliano R."/>
            <person name="Del Cueto J."/>
            <person name="Ricciardi F."/>
            <person name="Lotti C."/>
            <person name="Ricciardi L."/>
            <person name="Dicenta F."/>
            <person name="Lopez-Marques R.L."/>
            <person name="Lindberg Moller B."/>
        </authorList>
    </citation>
    <scope>NUCLEOTIDE SEQUENCE</scope>
</reference>
<proteinExistence type="predicted"/>
<organism evidence="2">
    <name type="scientific">Prunus dulcis</name>
    <name type="common">Almond</name>
    <name type="synonym">Amygdalus dulcis</name>
    <dbReference type="NCBI Taxonomy" id="3755"/>
    <lineage>
        <taxon>Eukaryota</taxon>
        <taxon>Viridiplantae</taxon>
        <taxon>Streptophyta</taxon>
        <taxon>Embryophyta</taxon>
        <taxon>Tracheophyta</taxon>
        <taxon>Spermatophyta</taxon>
        <taxon>Magnoliopsida</taxon>
        <taxon>eudicotyledons</taxon>
        <taxon>Gunneridae</taxon>
        <taxon>Pentapetalae</taxon>
        <taxon>rosids</taxon>
        <taxon>fabids</taxon>
        <taxon>Rosales</taxon>
        <taxon>Rosaceae</taxon>
        <taxon>Amygdaloideae</taxon>
        <taxon>Amygdaleae</taxon>
        <taxon>Prunus</taxon>
    </lineage>
</organism>
<dbReference type="AlphaFoldDB" id="A0A4Y1RB25"/>
<sequence length="134" mass="14825">MRYNNYSTAGDRDMHTSALARPHTASCLEHWATRPTPSWIAPLAGALYTGPPCLPLAGGEESFVGRSPGSESCVGQLLHKLCAASPRIHGMRKPWRKLLLLYCFLSGIMLCPLGWQLALDMNKNINDMKEDEEL</sequence>
<dbReference type="EMBL" id="AP019300">
    <property type="protein sequence ID" value="BBH01394.1"/>
    <property type="molecule type" value="Genomic_DNA"/>
</dbReference>
<keyword evidence="1" id="KW-1133">Transmembrane helix</keyword>